<dbReference type="EMBL" id="MN739929">
    <property type="protein sequence ID" value="QHT78164.1"/>
    <property type="molecule type" value="Genomic_DNA"/>
</dbReference>
<evidence type="ECO:0000313" key="2">
    <source>
        <dbReference type="EMBL" id="QHT78164.1"/>
    </source>
</evidence>
<keyword evidence="1" id="KW-0812">Transmembrane</keyword>
<dbReference type="AlphaFoldDB" id="A0A6C0HCI6"/>
<organism evidence="2">
    <name type="scientific">viral metagenome</name>
    <dbReference type="NCBI Taxonomy" id="1070528"/>
    <lineage>
        <taxon>unclassified sequences</taxon>
        <taxon>metagenomes</taxon>
        <taxon>organismal metagenomes</taxon>
    </lineage>
</organism>
<name>A0A6C0HCI6_9ZZZZ</name>
<sequence length="141" mass="15666">MNEEFFKIVGIVIVVGYLIYLAVKSMTLQTSIIEGLTNSDSSSNDALNQNKASGAQNYANEINKIQSRITDGLLIKDNRNAYENVIIQMDDLINALMLQKIISISQSSLSEDTLLDVIDKINKMNEGKKSLNSIMKFIDGM</sequence>
<accession>A0A6C0HCI6</accession>
<protein>
    <submittedName>
        <fullName evidence="2">Uncharacterized protein</fullName>
    </submittedName>
</protein>
<reference evidence="2" key="1">
    <citation type="journal article" date="2020" name="Nature">
        <title>Giant virus diversity and host interactions through global metagenomics.</title>
        <authorList>
            <person name="Schulz F."/>
            <person name="Roux S."/>
            <person name="Paez-Espino D."/>
            <person name="Jungbluth S."/>
            <person name="Walsh D.A."/>
            <person name="Denef V.J."/>
            <person name="McMahon K.D."/>
            <person name="Konstantinidis K.T."/>
            <person name="Eloe-Fadrosh E.A."/>
            <person name="Kyrpides N.C."/>
            <person name="Woyke T."/>
        </authorList>
    </citation>
    <scope>NUCLEOTIDE SEQUENCE</scope>
    <source>
        <strain evidence="2">GVMAG-M-3300023179-91</strain>
    </source>
</reference>
<proteinExistence type="predicted"/>
<keyword evidence="1" id="KW-1133">Transmembrane helix</keyword>
<feature type="transmembrane region" description="Helical" evidence="1">
    <location>
        <begin position="6"/>
        <end position="23"/>
    </location>
</feature>
<evidence type="ECO:0000256" key="1">
    <source>
        <dbReference type="SAM" id="Phobius"/>
    </source>
</evidence>
<keyword evidence="1" id="KW-0472">Membrane</keyword>